<evidence type="ECO:0000256" key="7">
    <source>
        <dbReference type="HAMAP-Rule" id="MF_01147"/>
    </source>
</evidence>
<keyword evidence="4 7" id="KW-0812">Transmembrane</keyword>
<evidence type="ECO:0000256" key="2">
    <source>
        <dbReference type="ARBA" id="ARBA00022475"/>
    </source>
</evidence>
<comment type="caution">
    <text evidence="8">The sequence shown here is derived from an EMBL/GenBank/DDBJ whole genome shotgun (WGS) entry which is preliminary data.</text>
</comment>
<reference evidence="8 9" key="1">
    <citation type="submission" date="2018-03" db="EMBL/GenBank/DDBJ databases">
        <title>Genome sequence of Clostridium vincentii DSM 10228.</title>
        <authorList>
            <person name="Poehlein A."/>
            <person name="Daniel R."/>
        </authorList>
    </citation>
    <scope>NUCLEOTIDE SEQUENCE [LARGE SCALE GENOMIC DNA]</scope>
    <source>
        <strain evidence="8 9">DSM 10228</strain>
    </source>
</reference>
<dbReference type="Pfam" id="PF01790">
    <property type="entry name" value="LGT"/>
    <property type="match status" value="1"/>
</dbReference>
<evidence type="ECO:0000256" key="6">
    <source>
        <dbReference type="ARBA" id="ARBA00023136"/>
    </source>
</evidence>
<keyword evidence="6 7" id="KW-0472">Membrane</keyword>
<organism evidence="8 9">
    <name type="scientific">Clostridium vincentii</name>
    <dbReference type="NCBI Taxonomy" id="52704"/>
    <lineage>
        <taxon>Bacteria</taxon>
        <taxon>Bacillati</taxon>
        <taxon>Bacillota</taxon>
        <taxon>Clostridia</taxon>
        <taxon>Eubacteriales</taxon>
        <taxon>Clostridiaceae</taxon>
        <taxon>Clostridium</taxon>
    </lineage>
</organism>
<evidence type="ECO:0000256" key="5">
    <source>
        <dbReference type="ARBA" id="ARBA00022989"/>
    </source>
</evidence>
<keyword evidence="2 7" id="KW-1003">Cell membrane</keyword>
<keyword evidence="5 7" id="KW-1133">Transmembrane helix</keyword>
<accession>A0A2T0BA31</accession>
<proteinExistence type="inferred from homology"/>
<dbReference type="PANTHER" id="PTHR30589">
    <property type="entry name" value="PROLIPOPROTEIN DIACYLGLYCERYL TRANSFERASE"/>
    <property type="match status" value="1"/>
</dbReference>
<dbReference type="EC" id="2.5.1.145" evidence="7"/>
<dbReference type="EMBL" id="PVXQ01000043">
    <property type="protein sequence ID" value="PRR80761.1"/>
    <property type="molecule type" value="Genomic_DNA"/>
</dbReference>
<comment type="subcellular location">
    <subcellularLocation>
        <location evidence="7">Cell membrane</location>
        <topology evidence="7">Multi-pass membrane protein</topology>
    </subcellularLocation>
</comment>
<dbReference type="GO" id="GO:0008961">
    <property type="term" value="F:phosphatidylglycerol-prolipoprotein diacylglyceryl transferase activity"/>
    <property type="evidence" value="ECO:0007669"/>
    <property type="project" value="UniProtKB-UniRule"/>
</dbReference>
<comment type="similarity">
    <text evidence="1 7">Belongs to the Lgt family.</text>
</comment>
<feature type="binding site" evidence="7">
    <location>
        <position position="130"/>
    </location>
    <ligand>
        <name>a 1,2-diacyl-sn-glycero-3-phospho-(1'-sn-glycerol)</name>
        <dbReference type="ChEBI" id="CHEBI:64716"/>
    </ligand>
</feature>
<feature type="transmembrane region" description="Helical" evidence="7">
    <location>
        <begin position="197"/>
        <end position="215"/>
    </location>
</feature>
<keyword evidence="9" id="KW-1185">Reference proteome</keyword>
<dbReference type="InterPro" id="IPR001640">
    <property type="entry name" value="Lgt"/>
</dbReference>
<dbReference type="OrthoDB" id="871140at2"/>
<evidence type="ECO:0000256" key="1">
    <source>
        <dbReference type="ARBA" id="ARBA00007150"/>
    </source>
</evidence>
<comment type="function">
    <text evidence="7">Catalyzes the transfer of the diacylglyceryl group from phosphatidylglycerol to the sulfhydryl group of the N-terminal cysteine of a prolipoprotein, the first step in the formation of mature lipoproteins.</text>
</comment>
<name>A0A2T0BA31_9CLOT</name>
<evidence type="ECO:0000256" key="3">
    <source>
        <dbReference type="ARBA" id="ARBA00022679"/>
    </source>
</evidence>
<dbReference type="Proteomes" id="UP000239471">
    <property type="component" value="Unassembled WGS sequence"/>
</dbReference>
<evidence type="ECO:0000256" key="4">
    <source>
        <dbReference type="ARBA" id="ARBA00022692"/>
    </source>
</evidence>
<dbReference type="UniPathway" id="UPA00664"/>
<dbReference type="RefSeq" id="WP_106060894.1">
    <property type="nucleotide sequence ID" value="NZ_PVXQ01000043.1"/>
</dbReference>
<feature type="transmembrane region" description="Helical" evidence="7">
    <location>
        <begin position="111"/>
        <end position="129"/>
    </location>
</feature>
<comment type="pathway">
    <text evidence="7">Protein modification; lipoprotein biosynthesis (diacylglyceryl transfer).</text>
</comment>
<dbReference type="PROSITE" id="PS01311">
    <property type="entry name" value="LGT"/>
    <property type="match status" value="1"/>
</dbReference>
<feature type="transmembrane region" description="Helical" evidence="7">
    <location>
        <begin position="230"/>
        <end position="250"/>
    </location>
</feature>
<evidence type="ECO:0000313" key="9">
    <source>
        <dbReference type="Proteomes" id="UP000239471"/>
    </source>
</evidence>
<dbReference type="HAMAP" id="MF_01147">
    <property type="entry name" value="Lgt"/>
    <property type="match status" value="1"/>
</dbReference>
<dbReference type="PANTHER" id="PTHR30589:SF0">
    <property type="entry name" value="PHOSPHATIDYLGLYCEROL--PROLIPOPROTEIN DIACYLGLYCERYL TRANSFERASE"/>
    <property type="match status" value="1"/>
</dbReference>
<feature type="transmembrane region" description="Helical" evidence="7">
    <location>
        <begin position="44"/>
        <end position="67"/>
    </location>
</feature>
<keyword evidence="8" id="KW-0328">Glycosyltransferase</keyword>
<feature type="transmembrane region" description="Helical" evidence="7">
    <location>
        <begin position="171"/>
        <end position="190"/>
    </location>
</feature>
<evidence type="ECO:0000313" key="8">
    <source>
        <dbReference type="EMBL" id="PRR80761.1"/>
    </source>
</evidence>
<dbReference type="NCBIfam" id="TIGR00544">
    <property type="entry name" value="lgt"/>
    <property type="match status" value="1"/>
</dbReference>
<feature type="transmembrane region" description="Helical" evidence="7">
    <location>
        <begin position="13"/>
        <end position="32"/>
    </location>
</feature>
<dbReference type="GO" id="GO:0042158">
    <property type="term" value="P:lipoprotein biosynthetic process"/>
    <property type="evidence" value="ECO:0007669"/>
    <property type="project" value="UniProtKB-UniRule"/>
</dbReference>
<feature type="transmembrane region" description="Helical" evidence="7">
    <location>
        <begin position="87"/>
        <end position="104"/>
    </location>
</feature>
<gene>
    <name evidence="7 8" type="primary">lgt</name>
    <name evidence="8" type="ORF">CLVI_29900</name>
</gene>
<keyword evidence="3 7" id="KW-0808">Transferase</keyword>
<dbReference type="GO" id="GO:0005886">
    <property type="term" value="C:plasma membrane"/>
    <property type="evidence" value="ECO:0007669"/>
    <property type="project" value="UniProtKB-SubCell"/>
</dbReference>
<comment type="catalytic activity">
    <reaction evidence="7">
        <text>L-cysteinyl-[prolipoprotein] + a 1,2-diacyl-sn-glycero-3-phospho-(1'-sn-glycerol) = an S-1,2-diacyl-sn-glyceryl-L-cysteinyl-[prolipoprotein] + sn-glycerol 1-phosphate + H(+)</text>
        <dbReference type="Rhea" id="RHEA:56712"/>
        <dbReference type="Rhea" id="RHEA-COMP:14679"/>
        <dbReference type="Rhea" id="RHEA-COMP:14680"/>
        <dbReference type="ChEBI" id="CHEBI:15378"/>
        <dbReference type="ChEBI" id="CHEBI:29950"/>
        <dbReference type="ChEBI" id="CHEBI:57685"/>
        <dbReference type="ChEBI" id="CHEBI:64716"/>
        <dbReference type="ChEBI" id="CHEBI:140658"/>
        <dbReference type="EC" id="2.5.1.145"/>
    </reaction>
</comment>
<sequence>MNPVAFEMFSVEIRWYGILICLGVLSALLLANYNCKRKNLNFDLLTDVFLWAFPAAIVGARLYYVAFEFDQYKDNLVDIFKLREGGLAIHGGLIGALIAVIIFAKIRKINLLEYADVAAPAIILAQAIGRWGNFMNGEAHGGVVTSEFIGHFPEFIQKGMNIGGNYYHPTFLYESIWNVIVCGILLFILYKRKESQKGIVICSYLSLYSLGRVFIEGLRTDSLMMGSLRVAQVISLAGIVIGIIGIIIFYRKKQIKVKIEN</sequence>
<protein>
    <recommendedName>
        <fullName evidence="7">Phosphatidylglycerol--prolipoprotein diacylglyceryl transferase</fullName>
        <ecNumber evidence="7">2.5.1.145</ecNumber>
    </recommendedName>
</protein>
<keyword evidence="8" id="KW-0449">Lipoprotein</keyword>
<dbReference type="AlphaFoldDB" id="A0A2T0BA31"/>